<reference evidence="9" key="2">
    <citation type="journal article" date="2007" name="Science">
        <title>Draft genome sequence of the sexually transmitted pathogen Trichomonas vaginalis.</title>
        <authorList>
            <person name="Carlton J.M."/>
            <person name="Hirt R.P."/>
            <person name="Silva J.C."/>
            <person name="Delcher A.L."/>
            <person name="Schatz M."/>
            <person name="Zhao Q."/>
            <person name="Wortman J.R."/>
            <person name="Bidwell S.L."/>
            <person name="Alsmark U.C.M."/>
            <person name="Besteiro S."/>
            <person name="Sicheritz-Ponten T."/>
            <person name="Noel C.J."/>
            <person name="Dacks J.B."/>
            <person name="Foster P.G."/>
            <person name="Simillion C."/>
            <person name="Van de Peer Y."/>
            <person name="Miranda-Saavedra D."/>
            <person name="Barton G.J."/>
            <person name="Westrop G.D."/>
            <person name="Mueller S."/>
            <person name="Dessi D."/>
            <person name="Fiori P.L."/>
            <person name="Ren Q."/>
            <person name="Paulsen I."/>
            <person name="Zhang H."/>
            <person name="Bastida-Corcuera F.D."/>
            <person name="Simoes-Barbosa A."/>
            <person name="Brown M.T."/>
            <person name="Hayes R.D."/>
            <person name="Mukherjee M."/>
            <person name="Okumura C.Y."/>
            <person name="Schneider R."/>
            <person name="Smith A.J."/>
            <person name="Vanacova S."/>
            <person name="Villalvazo M."/>
            <person name="Haas B.J."/>
            <person name="Pertea M."/>
            <person name="Feldblyum T.V."/>
            <person name="Utterback T.R."/>
            <person name="Shu C.L."/>
            <person name="Osoegawa K."/>
            <person name="de Jong P.J."/>
            <person name="Hrdy I."/>
            <person name="Horvathova L."/>
            <person name="Zubacova Z."/>
            <person name="Dolezal P."/>
            <person name="Malik S.B."/>
            <person name="Logsdon J.M. Jr."/>
            <person name="Henze K."/>
            <person name="Gupta A."/>
            <person name="Wang C.C."/>
            <person name="Dunne R.L."/>
            <person name="Upcroft J.A."/>
            <person name="Upcroft P."/>
            <person name="White O."/>
            <person name="Salzberg S.L."/>
            <person name="Tang P."/>
            <person name="Chiu C.-H."/>
            <person name="Lee Y.-S."/>
            <person name="Embley T.M."/>
            <person name="Coombs G.H."/>
            <person name="Mottram J.C."/>
            <person name="Tachezy J."/>
            <person name="Fraser-Liggett C.M."/>
            <person name="Johnson P.J."/>
        </authorList>
    </citation>
    <scope>NUCLEOTIDE SEQUENCE [LARGE SCALE GENOMIC DNA]</scope>
    <source>
        <strain evidence="9">G3</strain>
    </source>
</reference>
<keyword evidence="8" id="KW-0812">Transmembrane</keyword>
<protein>
    <submittedName>
        <fullName evidence="9">Dephospho-CoA kinase family protein</fullName>
    </submittedName>
</protein>
<dbReference type="OMA" id="CQMDIEQ"/>
<dbReference type="VEuPathDB" id="TrichDB:TVAG_083610"/>
<dbReference type="EMBL" id="DS113218">
    <property type="protein sequence ID" value="EAY18507.1"/>
    <property type="molecule type" value="Genomic_DNA"/>
</dbReference>
<keyword evidence="8" id="KW-0472">Membrane</keyword>
<dbReference type="eggNOG" id="KOG3220">
    <property type="taxonomic scope" value="Eukaryota"/>
</dbReference>
<dbReference type="OrthoDB" id="247245at2759"/>
<dbReference type="InterPro" id="IPR027417">
    <property type="entry name" value="P-loop_NTPase"/>
</dbReference>
<comment type="similarity">
    <text evidence="1">Belongs to the CoaE family.</text>
</comment>
<keyword evidence="8" id="KW-1133">Transmembrane helix</keyword>
<dbReference type="Gene3D" id="3.40.50.300">
    <property type="entry name" value="P-loop containing nucleotide triphosphate hydrolases"/>
    <property type="match status" value="1"/>
</dbReference>
<dbReference type="FunFam" id="3.40.50.300:FF:000991">
    <property type="entry name" value="Dephospho-CoA kinase"/>
    <property type="match status" value="1"/>
</dbReference>
<feature type="transmembrane region" description="Helical" evidence="8">
    <location>
        <begin position="210"/>
        <end position="230"/>
    </location>
</feature>
<keyword evidence="4" id="KW-0547">Nucleotide-binding</keyword>
<evidence type="ECO:0000256" key="8">
    <source>
        <dbReference type="SAM" id="Phobius"/>
    </source>
</evidence>
<dbReference type="GO" id="GO:0015937">
    <property type="term" value="P:coenzyme A biosynthetic process"/>
    <property type="evidence" value="ECO:0000318"/>
    <property type="project" value="GO_Central"/>
</dbReference>
<accession>A2DM87</accession>
<evidence type="ECO:0000256" key="3">
    <source>
        <dbReference type="ARBA" id="ARBA00022679"/>
    </source>
</evidence>
<dbReference type="PROSITE" id="PS51219">
    <property type="entry name" value="DPCK"/>
    <property type="match status" value="1"/>
</dbReference>
<dbReference type="Pfam" id="PF01121">
    <property type="entry name" value="CoaE"/>
    <property type="match status" value="1"/>
</dbReference>
<evidence type="ECO:0000313" key="9">
    <source>
        <dbReference type="EMBL" id="EAY18507.1"/>
    </source>
</evidence>
<organism evidence="9 10">
    <name type="scientific">Trichomonas vaginalis (strain ATCC PRA-98 / G3)</name>
    <dbReference type="NCBI Taxonomy" id="412133"/>
    <lineage>
        <taxon>Eukaryota</taxon>
        <taxon>Metamonada</taxon>
        <taxon>Parabasalia</taxon>
        <taxon>Trichomonadida</taxon>
        <taxon>Trichomonadidae</taxon>
        <taxon>Trichomonas</taxon>
    </lineage>
</organism>
<dbReference type="SMR" id="A2DM87"/>
<keyword evidence="2" id="KW-0963">Cytoplasm</keyword>
<dbReference type="Proteomes" id="UP000001542">
    <property type="component" value="Unassembled WGS sequence"/>
</dbReference>
<dbReference type="PANTHER" id="PTHR10695">
    <property type="entry name" value="DEPHOSPHO-COA KINASE-RELATED"/>
    <property type="match status" value="1"/>
</dbReference>
<keyword evidence="7" id="KW-0173">Coenzyme A biosynthesis</keyword>
<dbReference type="RefSeq" id="XP_001579493.1">
    <property type="nucleotide sequence ID" value="XM_001579443.1"/>
</dbReference>
<dbReference type="KEGG" id="tva:5464016"/>
<dbReference type="STRING" id="5722.A2DM87"/>
<dbReference type="AlphaFoldDB" id="A2DM87"/>
<evidence type="ECO:0000256" key="5">
    <source>
        <dbReference type="ARBA" id="ARBA00022777"/>
    </source>
</evidence>
<dbReference type="InParanoid" id="A2DM87"/>
<evidence type="ECO:0000256" key="6">
    <source>
        <dbReference type="ARBA" id="ARBA00022840"/>
    </source>
</evidence>
<evidence type="ECO:0000256" key="7">
    <source>
        <dbReference type="ARBA" id="ARBA00022993"/>
    </source>
</evidence>
<dbReference type="VEuPathDB" id="TrichDB:TVAGG3_0983710"/>
<gene>
    <name evidence="9" type="ORF">TVAG_083610</name>
</gene>
<dbReference type="GO" id="GO:0004140">
    <property type="term" value="F:dephospho-CoA kinase activity"/>
    <property type="evidence" value="ECO:0000318"/>
    <property type="project" value="GO_Central"/>
</dbReference>
<reference evidence="9" key="1">
    <citation type="submission" date="2006-10" db="EMBL/GenBank/DDBJ databases">
        <authorList>
            <person name="Amadeo P."/>
            <person name="Zhao Q."/>
            <person name="Wortman J."/>
            <person name="Fraser-Liggett C."/>
            <person name="Carlton J."/>
        </authorList>
    </citation>
    <scope>NUCLEOTIDE SEQUENCE</scope>
    <source>
        <strain evidence="9">G3</strain>
    </source>
</reference>
<dbReference type="InterPro" id="IPR001977">
    <property type="entry name" value="Depp_CoAkinase"/>
</dbReference>
<keyword evidence="3" id="KW-0808">Transferase</keyword>
<sequence>MKIVVLTGGIACGKSTVADIFRKKYRIPIIDCDVIAYDQQMPGGSAYKKIINTFGKQYLNQDGTINRKMLGQLVFSNEQHLKTLNRITHPLVKREIIRQVLVNYLHCEPIVIVDIPLYYEAKFQSKFYSDVITVAANHETQLKRLMERNNLSEEDALKRINAQMSVEEKCKLSSIVIRNDSSIQDLEKQIDATIRNWRHYKGIIDFLTDVRLLIVIIFIIITMFFILRACL</sequence>
<keyword evidence="10" id="KW-1185">Reference proteome</keyword>
<dbReference type="CDD" id="cd02022">
    <property type="entry name" value="DPCK"/>
    <property type="match status" value="1"/>
</dbReference>
<dbReference type="SUPFAM" id="SSF52540">
    <property type="entry name" value="P-loop containing nucleoside triphosphate hydrolases"/>
    <property type="match status" value="1"/>
</dbReference>
<evidence type="ECO:0000256" key="2">
    <source>
        <dbReference type="ARBA" id="ARBA00022490"/>
    </source>
</evidence>
<name>A2DM87_TRIV3</name>
<dbReference type="NCBIfam" id="TIGR00152">
    <property type="entry name" value="dephospho-CoA kinase"/>
    <property type="match status" value="1"/>
</dbReference>
<dbReference type="GO" id="GO:0005524">
    <property type="term" value="F:ATP binding"/>
    <property type="evidence" value="ECO:0007669"/>
    <property type="project" value="UniProtKB-KW"/>
</dbReference>
<keyword evidence="6" id="KW-0067">ATP-binding</keyword>
<keyword evidence="5 9" id="KW-0418">Kinase</keyword>
<evidence type="ECO:0000313" key="10">
    <source>
        <dbReference type="Proteomes" id="UP000001542"/>
    </source>
</evidence>
<dbReference type="HAMAP" id="MF_00376">
    <property type="entry name" value="Dephospho_CoA_kinase"/>
    <property type="match status" value="1"/>
</dbReference>
<dbReference type="FunCoup" id="A2DM87">
    <property type="interactions" value="221"/>
</dbReference>
<proteinExistence type="inferred from homology"/>
<evidence type="ECO:0000256" key="4">
    <source>
        <dbReference type="ARBA" id="ARBA00022741"/>
    </source>
</evidence>
<evidence type="ECO:0000256" key="1">
    <source>
        <dbReference type="ARBA" id="ARBA00009018"/>
    </source>
</evidence>
<dbReference type="PANTHER" id="PTHR10695:SF46">
    <property type="entry name" value="BIFUNCTIONAL COENZYME A SYNTHASE-RELATED"/>
    <property type="match status" value="1"/>
</dbReference>